<protein>
    <recommendedName>
        <fullName evidence="1">DUF427 domain-containing protein</fullName>
    </recommendedName>
</protein>
<dbReference type="PATRIC" id="fig|1276920.7.peg.685"/>
<dbReference type="Gene3D" id="2.170.150.40">
    <property type="entry name" value="Domain of unknown function (DUF427)"/>
    <property type="match status" value="2"/>
</dbReference>
<accession>M7MT39</accession>
<dbReference type="STRING" id="1276920.ADIAG_00682"/>
<comment type="caution">
    <text evidence="2">The sequence shown here is derived from an EMBL/GenBank/DDBJ whole genome shotgun (WGS) entry which is preliminary data.</text>
</comment>
<name>M7MT39_9MICC</name>
<evidence type="ECO:0000259" key="1">
    <source>
        <dbReference type="Pfam" id="PF04248"/>
    </source>
</evidence>
<feature type="domain" description="DUF427" evidence="1">
    <location>
        <begin position="179"/>
        <end position="268"/>
    </location>
</feature>
<dbReference type="EMBL" id="AOCK01000002">
    <property type="protein sequence ID" value="EMQ99582.1"/>
    <property type="molecule type" value="Genomic_DNA"/>
</dbReference>
<dbReference type="PANTHER" id="PTHR34310">
    <property type="entry name" value="DUF427 DOMAIN PROTEIN (AFU_ORTHOLOGUE AFUA_3G02220)"/>
    <property type="match status" value="1"/>
</dbReference>
<proteinExistence type="predicted"/>
<sequence>MFLTGIPDLDRRVRRAHTGAVATQISLLLNQSLSSLRYEPTPKRVRAYLDGTPVLDSTRALLVWEPGRIVPIYAVPEADLLANLSVSGAARLPKPEAGRKVLTPDDDFALHTAAGTALDIEVSGHTVPAAAYRPDDAELSGVVLVDFRAFDWFEEDVPIDSHPRDPFHRVDIMASTRHIRVELEGMHLADSAHPMMLFETHLPARYYLPRQDVAWDALVATERTSKCPYKGTASYWAPASGGGEVAWCYREPLPESAAIAGLVCFYDERTDFIIDGQRQAHPQTPFS</sequence>
<dbReference type="Pfam" id="PF04248">
    <property type="entry name" value="NTP_transf_9"/>
    <property type="match status" value="1"/>
</dbReference>
<evidence type="ECO:0000313" key="2">
    <source>
        <dbReference type="EMBL" id="EMQ99582.1"/>
    </source>
</evidence>
<dbReference type="InterPro" id="IPR007361">
    <property type="entry name" value="DUF427"/>
</dbReference>
<evidence type="ECO:0000313" key="3">
    <source>
        <dbReference type="Proteomes" id="UP000012015"/>
    </source>
</evidence>
<gene>
    <name evidence="2" type="ORF">ADIAG_00682</name>
</gene>
<keyword evidence="3" id="KW-1185">Reference proteome</keyword>
<dbReference type="InterPro" id="IPR038694">
    <property type="entry name" value="DUF427_sf"/>
</dbReference>
<dbReference type="AlphaFoldDB" id="M7MT39"/>
<dbReference type="PANTHER" id="PTHR34310:SF9">
    <property type="entry name" value="BLR5716 PROTEIN"/>
    <property type="match status" value="1"/>
</dbReference>
<dbReference type="Proteomes" id="UP000012015">
    <property type="component" value="Unassembled WGS sequence"/>
</dbReference>
<dbReference type="eggNOG" id="COG2343">
    <property type="taxonomic scope" value="Bacteria"/>
</dbReference>
<organism evidence="2 3">
    <name type="scientific">Paeniglutamicibacter gangotriensis Lz1y</name>
    <dbReference type="NCBI Taxonomy" id="1276920"/>
    <lineage>
        <taxon>Bacteria</taxon>
        <taxon>Bacillati</taxon>
        <taxon>Actinomycetota</taxon>
        <taxon>Actinomycetes</taxon>
        <taxon>Micrococcales</taxon>
        <taxon>Micrococcaceae</taxon>
        <taxon>Paeniglutamicibacter</taxon>
    </lineage>
</organism>
<reference evidence="2 3" key="1">
    <citation type="journal article" date="2013" name="Genome Announc.">
        <title>Draft Genome Sequence of Arthrobacter gangotriensis Strain Lz1yT, Isolated from a Penguin Rookery Soil Sample Collected in Antarctica, near the Indian Station Dakshin Gangotri.</title>
        <authorList>
            <person name="Shivaji S."/>
            <person name="Ara S."/>
            <person name="Bandi S."/>
            <person name="Singh A."/>
            <person name="Kumar Pinnaka A."/>
        </authorList>
    </citation>
    <scope>NUCLEOTIDE SEQUENCE [LARGE SCALE GENOMIC DNA]</scope>
    <source>
        <strain evidence="2 3">Lz1y</strain>
    </source>
</reference>